<evidence type="ECO:0000313" key="2">
    <source>
        <dbReference type="EMBL" id="QDT05634.1"/>
    </source>
</evidence>
<evidence type="ECO:0000313" key="3">
    <source>
        <dbReference type="Proteomes" id="UP000318538"/>
    </source>
</evidence>
<sequence length="57" mass="6484">MTKRFFRSLLLIGVIATVTGCSERASTVVTDERSEAEQQASYDDYDKQMAEDSKNYK</sequence>
<name>A0A517NES3_9BACT</name>
<evidence type="ECO:0000256" key="1">
    <source>
        <dbReference type="SAM" id="MobiDB-lite"/>
    </source>
</evidence>
<accession>A0A517NES3</accession>
<keyword evidence="3" id="KW-1185">Reference proteome</keyword>
<dbReference type="RefSeq" id="WP_218933359.1">
    <property type="nucleotide sequence ID" value="NZ_CP036525.1"/>
</dbReference>
<dbReference type="EMBL" id="CP036525">
    <property type="protein sequence ID" value="QDT05634.1"/>
    <property type="molecule type" value="Genomic_DNA"/>
</dbReference>
<proteinExistence type="predicted"/>
<organism evidence="2 3">
    <name type="scientific">Rubripirellula lacrimiformis</name>
    <dbReference type="NCBI Taxonomy" id="1930273"/>
    <lineage>
        <taxon>Bacteria</taxon>
        <taxon>Pseudomonadati</taxon>
        <taxon>Planctomycetota</taxon>
        <taxon>Planctomycetia</taxon>
        <taxon>Pirellulales</taxon>
        <taxon>Pirellulaceae</taxon>
        <taxon>Rubripirellula</taxon>
    </lineage>
</organism>
<protein>
    <submittedName>
        <fullName evidence="2">Uncharacterized protein</fullName>
    </submittedName>
</protein>
<dbReference type="Proteomes" id="UP000318538">
    <property type="component" value="Chromosome"/>
</dbReference>
<feature type="compositionally biased region" description="Basic and acidic residues" evidence="1">
    <location>
        <begin position="44"/>
        <end position="57"/>
    </location>
</feature>
<dbReference type="PROSITE" id="PS51257">
    <property type="entry name" value="PROKAR_LIPOPROTEIN"/>
    <property type="match status" value="1"/>
</dbReference>
<reference evidence="2 3" key="1">
    <citation type="submission" date="2019-02" db="EMBL/GenBank/DDBJ databases">
        <title>Deep-cultivation of Planctomycetes and their phenomic and genomic characterization uncovers novel biology.</title>
        <authorList>
            <person name="Wiegand S."/>
            <person name="Jogler M."/>
            <person name="Boedeker C."/>
            <person name="Pinto D."/>
            <person name="Vollmers J."/>
            <person name="Rivas-Marin E."/>
            <person name="Kohn T."/>
            <person name="Peeters S.H."/>
            <person name="Heuer A."/>
            <person name="Rast P."/>
            <person name="Oberbeckmann S."/>
            <person name="Bunk B."/>
            <person name="Jeske O."/>
            <person name="Meyerdierks A."/>
            <person name="Storesund J.E."/>
            <person name="Kallscheuer N."/>
            <person name="Luecker S."/>
            <person name="Lage O.M."/>
            <person name="Pohl T."/>
            <person name="Merkel B.J."/>
            <person name="Hornburger P."/>
            <person name="Mueller R.-W."/>
            <person name="Bruemmer F."/>
            <person name="Labrenz M."/>
            <person name="Spormann A.M."/>
            <person name="Op den Camp H."/>
            <person name="Overmann J."/>
            <person name="Amann R."/>
            <person name="Jetten M.S.M."/>
            <person name="Mascher T."/>
            <person name="Medema M.H."/>
            <person name="Devos D.P."/>
            <person name="Kaster A.-K."/>
            <person name="Ovreas L."/>
            <person name="Rohde M."/>
            <person name="Galperin M.Y."/>
            <person name="Jogler C."/>
        </authorList>
    </citation>
    <scope>NUCLEOTIDE SEQUENCE [LARGE SCALE GENOMIC DNA]</scope>
    <source>
        <strain evidence="2 3">K22_7</strain>
    </source>
</reference>
<gene>
    <name evidence="2" type="ORF">K227x_40350</name>
</gene>
<dbReference type="AlphaFoldDB" id="A0A517NES3"/>
<dbReference type="KEGG" id="rlc:K227x_40350"/>
<feature type="region of interest" description="Disordered" evidence="1">
    <location>
        <begin position="26"/>
        <end position="57"/>
    </location>
</feature>